<comment type="caution">
    <text evidence="2">The sequence shown here is derived from an EMBL/GenBank/DDBJ whole genome shotgun (WGS) entry which is preliminary data.</text>
</comment>
<proteinExistence type="predicted"/>
<organism evidence="2 3">
    <name type="scientific">Caldimonas mangrovi</name>
    <dbReference type="NCBI Taxonomy" id="2944811"/>
    <lineage>
        <taxon>Bacteria</taxon>
        <taxon>Pseudomonadati</taxon>
        <taxon>Pseudomonadota</taxon>
        <taxon>Betaproteobacteria</taxon>
        <taxon>Burkholderiales</taxon>
        <taxon>Sphaerotilaceae</taxon>
        <taxon>Caldimonas</taxon>
    </lineage>
</organism>
<feature type="chain" id="PRO_5045562360" evidence="1">
    <location>
        <begin position="25"/>
        <end position="142"/>
    </location>
</feature>
<keyword evidence="3" id="KW-1185">Reference proteome</keyword>
<accession>A0ABT0YRA2</accession>
<evidence type="ECO:0000313" key="3">
    <source>
        <dbReference type="Proteomes" id="UP001165541"/>
    </source>
</evidence>
<evidence type="ECO:0000256" key="1">
    <source>
        <dbReference type="SAM" id="SignalP"/>
    </source>
</evidence>
<dbReference type="InterPro" id="IPR018673">
    <property type="entry name" value="DUF2141"/>
</dbReference>
<reference evidence="2" key="1">
    <citation type="submission" date="2022-05" db="EMBL/GenBank/DDBJ databases">
        <title>Schlegelella sp. nov., isolated from mangrove soil.</title>
        <authorList>
            <person name="Liu Y."/>
            <person name="Ge X."/>
            <person name="Liu W."/>
        </authorList>
    </citation>
    <scope>NUCLEOTIDE SEQUENCE</scope>
    <source>
        <strain evidence="2">S2-27</strain>
    </source>
</reference>
<dbReference type="RefSeq" id="WP_251779757.1">
    <property type="nucleotide sequence ID" value="NZ_JAMKFE010000011.1"/>
</dbReference>
<dbReference type="EMBL" id="JAMKFE010000011">
    <property type="protein sequence ID" value="MCM5681270.1"/>
    <property type="molecule type" value="Genomic_DNA"/>
</dbReference>
<keyword evidence="1" id="KW-0732">Signal</keyword>
<feature type="signal peptide" evidence="1">
    <location>
        <begin position="1"/>
        <end position="24"/>
    </location>
</feature>
<sequence length="142" mass="15413">MPQRLIAACLLAGILEAIPGSAAALDLAIEVTNPKLTSGTLYTALYNSADGWMSTAQAMRTQKVGVQTDRTVVHYRDLPPGRYALSIYHDENDNGRLDTNVLGIPRERTGFSSNVRGRMGPPSFEDAAVKLEQDTTLTVNLH</sequence>
<dbReference type="Proteomes" id="UP001165541">
    <property type="component" value="Unassembled WGS sequence"/>
</dbReference>
<name>A0ABT0YRA2_9BURK</name>
<protein>
    <submittedName>
        <fullName evidence="2">DUF2141 domain-containing protein</fullName>
    </submittedName>
</protein>
<evidence type="ECO:0000313" key="2">
    <source>
        <dbReference type="EMBL" id="MCM5681270.1"/>
    </source>
</evidence>
<dbReference type="Pfam" id="PF09912">
    <property type="entry name" value="DUF2141"/>
    <property type="match status" value="1"/>
</dbReference>
<gene>
    <name evidence="2" type="ORF">M8A51_17225</name>
</gene>